<dbReference type="AlphaFoldDB" id="D2RHK8"/>
<accession>D2RHK8</accession>
<dbReference type="EMBL" id="CP001857">
    <property type="protein sequence ID" value="ADB57783.1"/>
    <property type="molecule type" value="Genomic_DNA"/>
</dbReference>
<protein>
    <submittedName>
        <fullName evidence="2">Uncharacterized protein</fullName>
    </submittedName>
</protein>
<dbReference type="GeneID" id="8739379"/>
<keyword evidence="1" id="KW-0472">Membrane</keyword>
<feature type="transmembrane region" description="Helical" evidence="1">
    <location>
        <begin position="14"/>
        <end position="32"/>
    </location>
</feature>
<dbReference type="KEGG" id="apo:Arcpr_0719"/>
<dbReference type="PaxDb" id="572546-Arcpr_0719"/>
<dbReference type="STRING" id="572546.Arcpr_0719"/>
<dbReference type="RefSeq" id="WP_012940119.1">
    <property type="nucleotide sequence ID" value="NC_013741.1"/>
</dbReference>
<dbReference type="OrthoDB" id="148042at2157"/>
<dbReference type="eggNOG" id="arCOG02911">
    <property type="taxonomic scope" value="Archaea"/>
</dbReference>
<sequence length="422" mass="47363">MGVPWGDNIPTENLGWVLGVLTLATLVVYLYATMYPSSLSIMERNVKELDVAKLSLIKHAIDSGGTVTVNLNDESITVEDDGNWLEIYLMFEDGTKAIIYNDTFGRITIDGLVYECGGVFEEDRVIIPPELHYKGSTLSLSIVKITNDFSISGRTKISLKVNKSLHKVFPDSLKNPVNGSFNFELRSDCYKAWAKFLEYEGIDVTVDDVNRTVKFTLPPDLSGIPISLKMFEGGLSAGLSGNISSFIMHLMGLHQDLDLPIVIDANRYELVIQLKKTGGGSNESYLVIAFIDKVEGFYETWRSEDPIPWKDSSLDLNILDDSITMVYTDQLGGVVVYDLEGEFADPSITWGGDVVKGTRKSLNEVFSHYISLFSNSRIIIKKPTDVKYKGCDMDNSWIYIEGEFVNCIKFLYIAEHRVRIEW</sequence>
<reference evidence="2 3" key="1">
    <citation type="journal article" date="2010" name="Stand. Genomic Sci.">
        <title>Complete genome sequence of Archaeoglobus profundus type strain (AV18).</title>
        <authorList>
            <person name="von Jan M."/>
            <person name="Lapidus A."/>
            <person name="Del Rio T.G."/>
            <person name="Copeland A."/>
            <person name="Tice H."/>
            <person name="Cheng J.F."/>
            <person name="Lucas S."/>
            <person name="Chen F."/>
            <person name="Nolan M."/>
            <person name="Goodwin L."/>
            <person name="Han C."/>
            <person name="Pitluck S."/>
            <person name="Liolios K."/>
            <person name="Ivanova N."/>
            <person name="Mavromatis K."/>
            <person name="Ovchinnikova G."/>
            <person name="Chertkov O."/>
            <person name="Pati A."/>
            <person name="Chen A."/>
            <person name="Palaniappan K."/>
            <person name="Land M."/>
            <person name="Hauser L."/>
            <person name="Chang Y.J."/>
            <person name="Jeffries C.D."/>
            <person name="Saunders E."/>
            <person name="Brettin T."/>
            <person name="Detter J.C."/>
            <person name="Chain P."/>
            <person name="Eichinger K."/>
            <person name="Huber H."/>
            <person name="Spring S."/>
            <person name="Rohde M."/>
            <person name="Goker M."/>
            <person name="Wirth R."/>
            <person name="Woyke T."/>
            <person name="Bristow J."/>
            <person name="Eisen J.A."/>
            <person name="Markowitz V."/>
            <person name="Hugenholtz P."/>
            <person name="Kyrpides N.C."/>
            <person name="Klenk H.P."/>
        </authorList>
    </citation>
    <scope>NUCLEOTIDE SEQUENCE [LARGE SCALE GENOMIC DNA]</scope>
    <source>
        <strain evidence="3">DSM 5631 / JCM 9629 / NBRC 100127 / Av18</strain>
    </source>
</reference>
<evidence type="ECO:0000256" key="1">
    <source>
        <dbReference type="SAM" id="Phobius"/>
    </source>
</evidence>
<dbReference type="HOGENOM" id="CLU_029417_0_0_2"/>
<keyword evidence="3" id="KW-1185">Reference proteome</keyword>
<proteinExistence type="predicted"/>
<evidence type="ECO:0000313" key="2">
    <source>
        <dbReference type="EMBL" id="ADB57783.1"/>
    </source>
</evidence>
<gene>
    <name evidence="2" type="ordered locus">Arcpr_0719</name>
</gene>
<keyword evidence="1" id="KW-1133">Transmembrane helix</keyword>
<name>D2RHK8_ARCPA</name>
<keyword evidence="1" id="KW-0812">Transmembrane</keyword>
<organism evidence="2 3">
    <name type="scientific">Archaeoglobus profundus (strain DSM 5631 / JCM 9629 / NBRC 100127 / Av18)</name>
    <dbReference type="NCBI Taxonomy" id="572546"/>
    <lineage>
        <taxon>Archaea</taxon>
        <taxon>Methanobacteriati</taxon>
        <taxon>Methanobacteriota</taxon>
        <taxon>Archaeoglobi</taxon>
        <taxon>Archaeoglobales</taxon>
        <taxon>Archaeoglobaceae</taxon>
        <taxon>Archaeoglobus</taxon>
    </lineage>
</organism>
<dbReference type="Proteomes" id="UP000001901">
    <property type="component" value="Chromosome"/>
</dbReference>
<evidence type="ECO:0000313" key="3">
    <source>
        <dbReference type="Proteomes" id="UP000001901"/>
    </source>
</evidence>